<proteinExistence type="predicted"/>
<gene>
    <name evidence="3" type="ORF">Q4T40_21765</name>
</gene>
<comment type="caution">
    <text evidence="3">The sequence shown here is derived from an EMBL/GenBank/DDBJ whole genome shotgun (WGS) entry which is preliminary data.</text>
</comment>
<keyword evidence="1 3" id="KW-0328">Glycosyltransferase</keyword>
<dbReference type="InterPro" id="IPR051199">
    <property type="entry name" value="LPS_LOS_Heptosyltrfase"/>
</dbReference>
<keyword evidence="4" id="KW-1185">Reference proteome</keyword>
<dbReference type="Gene3D" id="3.40.50.2000">
    <property type="entry name" value="Glycogen Phosphorylase B"/>
    <property type="match status" value="2"/>
</dbReference>
<evidence type="ECO:0000313" key="3">
    <source>
        <dbReference type="EMBL" id="MDT8903867.1"/>
    </source>
</evidence>
<protein>
    <submittedName>
        <fullName evidence="3">Glycosyltransferase family 9 protein</fullName>
        <ecNumber evidence="3">2.4.-.-</ecNumber>
    </submittedName>
</protein>
<accession>A0ABU3P497</accession>
<evidence type="ECO:0000256" key="1">
    <source>
        <dbReference type="ARBA" id="ARBA00022676"/>
    </source>
</evidence>
<reference evidence="3 4" key="1">
    <citation type="submission" date="2023-07" db="EMBL/GenBank/DDBJ databases">
        <title>The novel representative of Negativicutes class, Anaeroselena agilis gen. nov. sp. nov.</title>
        <authorList>
            <person name="Prokofeva M.I."/>
            <person name="Elcheninov A.G."/>
            <person name="Klyukina A."/>
            <person name="Kublanov I.V."/>
            <person name="Frolov E.N."/>
            <person name="Podosokorskaya O.A."/>
        </authorList>
    </citation>
    <scope>NUCLEOTIDE SEQUENCE [LARGE SCALE GENOMIC DNA]</scope>
    <source>
        <strain evidence="3 4">4137-cl</strain>
    </source>
</reference>
<evidence type="ECO:0000256" key="2">
    <source>
        <dbReference type="ARBA" id="ARBA00022679"/>
    </source>
</evidence>
<dbReference type="GO" id="GO:0016757">
    <property type="term" value="F:glycosyltransferase activity"/>
    <property type="evidence" value="ECO:0007669"/>
    <property type="project" value="UniProtKB-KW"/>
</dbReference>
<name>A0ABU3P497_9FIRM</name>
<dbReference type="RefSeq" id="WP_413782309.1">
    <property type="nucleotide sequence ID" value="NZ_JAUOZS010000001.1"/>
</dbReference>
<dbReference type="EMBL" id="JAUOZS010000001">
    <property type="protein sequence ID" value="MDT8903867.1"/>
    <property type="molecule type" value="Genomic_DNA"/>
</dbReference>
<sequence length="321" mass="35584">MATPALELLFKHFPSAKFDYFIGYRPVAEIVRSYPQTRHIYLKRGGFETVRQIYELRKNRYDYVLITSGHSSWKSCLFANLLKTGCTIGDYEGNISFFDKATKRSRNSHRMTCNLLMVKNAFGINETTPAQPKVTISSPQNDAIIKEIVGTGKTVIGIHCGSRETQSYKRWPTEHFRQLLALIHQNNADAFFLIFATGTEQQEARVITNQSTHCSLILDKPLSIVMGLIQRCRLMIANDSGIGHLAAAVGTPTLSIFGPSDPGKCAPVGAHCRHIRAEGFCKPCIDGTVPSKCGETAECMAVLKPETVYKLVAGLLEETGH</sequence>
<dbReference type="PANTHER" id="PTHR30160">
    <property type="entry name" value="TETRAACYLDISACCHARIDE 4'-KINASE-RELATED"/>
    <property type="match status" value="1"/>
</dbReference>
<dbReference type="Pfam" id="PF01075">
    <property type="entry name" value="Glyco_transf_9"/>
    <property type="match status" value="1"/>
</dbReference>
<dbReference type="SUPFAM" id="SSF53756">
    <property type="entry name" value="UDP-Glycosyltransferase/glycogen phosphorylase"/>
    <property type="match status" value="1"/>
</dbReference>
<dbReference type="InterPro" id="IPR002201">
    <property type="entry name" value="Glyco_trans_9"/>
</dbReference>
<dbReference type="CDD" id="cd03789">
    <property type="entry name" value="GT9_LPS_heptosyltransferase"/>
    <property type="match status" value="1"/>
</dbReference>
<dbReference type="EC" id="2.4.-.-" evidence="3"/>
<evidence type="ECO:0000313" key="4">
    <source>
        <dbReference type="Proteomes" id="UP001254848"/>
    </source>
</evidence>
<organism evidence="3 4">
    <name type="scientific">Anaeroselena agilis</name>
    <dbReference type="NCBI Taxonomy" id="3063788"/>
    <lineage>
        <taxon>Bacteria</taxon>
        <taxon>Bacillati</taxon>
        <taxon>Bacillota</taxon>
        <taxon>Negativicutes</taxon>
        <taxon>Acetonemataceae</taxon>
        <taxon>Anaeroselena</taxon>
    </lineage>
</organism>
<keyword evidence="2 3" id="KW-0808">Transferase</keyword>
<dbReference type="Proteomes" id="UP001254848">
    <property type="component" value="Unassembled WGS sequence"/>
</dbReference>
<dbReference type="PANTHER" id="PTHR30160:SF1">
    <property type="entry name" value="LIPOPOLYSACCHARIDE 1,2-N-ACETYLGLUCOSAMINETRANSFERASE-RELATED"/>
    <property type="match status" value="1"/>
</dbReference>